<evidence type="ECO:0000256" key="1">
    <source>
        <dbReference type="SAM" id="MobiDB-lite"/>
    </source>
</evidence>
<dbReference type="Proteomes" id="UP000823388">
    <property type="component" value="Chromosome 5N"/>
</dbReference>
<evidence type="ECO:0000313" key="2">
    <source>
        <dbReference type="EMBL" id="KAG2593041.1"/>
    </source>
</evidence>
<name>A0A8T0S322_PANVG</name>
<dbReference type="AlphaFoldDB" id="A0A8T0S322"/>
<gene>
    <name evidence="2" type="ORF">PVAP13_5NG632024</name>
</gene>
<feature type="compositionally biased region" description="Polar residues" evidence="1">
    <location>
        <begin position="20"/>
        <end position="29"/>
    </location>
</feature>
<evidence type="ECO:0000313" key="3">
    <source>
        <dbReference type="Proteomes" id="UP000823388"/>
    </source>
</evidence>
<comment type="caution">
    <text evidence="2">The sequence shown here is derived from an EMBL/GenBank/DDBJ whole genome shotgun (WGS) entry which is preliminary data.</text>
</comment>
<organism evidence="2 3">
    <name type="scientific">Panicum virgatum</name>
    <name type="common">Blackwell switchgrass</name>
    <dbReference type="NCBI Taxonomy" id="38727"/>
    <lineage>
        <taxon>Eukaryota</taxon>
        <taxon>Viridiplantae</taxon>
        <taxon>Streptophyta</taxon>
        <taxon>Embryophyta</taxon>
        <taxon>Tracheophyta</taxon>
        <taxon>Spermatophyta</taxon>
        <taxon>Magnoliopsida</taxon>
        <taxon>Liliopsida</taxon>
        <taxon>Poales</taxon>
        <taxon>Poaceae</taxon>
        <taxon>PACMAD clade</taxon>
        <taxon>Panicoideae</taxon>
        <taxon>Panicodae</taxon>
        <taxon>Paniceae</taxon>
        <taxon>Panicinae</taxon>
        <taxon>Panicum</taxon>
        <taxon>Panicum sect. Hiantes</taxon>
    </lineage>
</organism>
<protein>
    <submittedName>
        <fullName evidence="2">Uncharacterized protein</fullName>
    </submittedName>
</protein>
<reference evidence="2" key="1">
    <citation type="submission" date="2020-05" db="EMBL/GenBank/DDBJ databases">
        <title>WGS assembly of Panicum virgatum.</title>
        <authorList>
            <person name="Lovell J.T."/>
            <person name="Jenkins J."/>
            <person name="Shu S."/>
            <person name="Juenger T.E."/>
            <person name="Schmutz J."/>
        </authorList>
    </citation>
    <scope>NUCLEOTIDE SEQUENCE</scope>
    <source>
        <strain evidence="2">AP13</strain>
    </source>
</reference>
<dbReference type="EMBL" id="CM029046">
    <property type="protein sequence ID" value="KAG2593041.1"/>
    <property type="molecule type" value="Genomic_DNA"/>
</dbReference>
<feature type="compositionally biased region" description="Basic residues" evidence="1">
    <location>
        <begin position="120"/>
        <end position="130"/>
    </location>
</feature>
<keyword evidence="3" id="KW-1185">Reference proteome</keyword>
<proteinExistence type="predicted"/>
<feature type="region of interest" description="Disordered" evidence="1">
    <location>
        <begin position="1"/>
        <end position="33"/>
    </location>
</feature>
<sequence length="198" mass="21840">MSAPLRPCSRPQPCRAPLPSNRTSPLSNRSLPPQSACSSSSPCSRANLLPLLCFPRLQYNEILGMEVAWNGCRCMTFYGALASWSASTRRDPPAPIAPPPWTRQRARGCCWGSSPASARPRGRERKRRSRRADSAIRLGGWSRARGDRGDAGDFWVRTVCGHGWFWRLSWCLRCSRPCCSCLGGDWERDAGLGGGCAQ</sequence>
<feature type="region of interest" description="Disordered" evidence="1">
    <location>
        <begin position="89"/>
        <end position="131"/>
    </location>
</feature>
<accession>A0A8T0S322</accession>